<feature type="domain" description="Tyr recombinase" evidence="5">
    <location>
        <begin position="104"/>
        <end position="289"/>
    </location>
</feature>
<proteinExistence type="predicted"/>
<dbReference type="Gene3D" id="1.10.150.130">
    <property type="match status" value="1"/>
</dbReference>
<dbReference type="PROSITE" id="PS51898">
    <property type="entry name" value="TYR_RECOMBINASE"/>
    <property type="match status" value="1"/>
</dbReference>
<dbReference type="InterPro" id="IPR050090">
    <property type="entry name" value="Tyrosine_recombinase_XerCD"/>
</dbReference>
<dbReference type="PANTHER" id="PTHR30349:SF81">
    <property type="entry name" value="TYROSINE RECOMBINASE XERC"/>
    <property type="match status" value="1"/>
</dbReference>
<dbReference type="Pfam" id="PF02899">
    <property type="entry name" value="Phage_int_SAM_1"/>
    <property type="match status" value="1"/>
</dbReference>
<dbReference type="GO" id="GO:0015074">
    <property type="term" value="P:DNA integration"/>
    <property type="evidence" value="ECO:0007669"/>
    <property type="project" value="UniProtKB-KW"/>
</dbReference>
<accession>A0A4R8UZU0</accession>
<evidence type="ECO:0000256" key="4">
    <source>
        <dbReference type="PROSITE-ProRule" id="PRU01248"/>
    </source>
</evidence>
<sequence>MIIQRQVSPATIAAYRDTFRLLFAFLAVTKKLAPAALDFADLDATTIGDFLTYLEAERGNSIRSRNARLAAIHSLFRFASFHHPEHADLISRVLSIPQKRFDRGIVEFLNREEVEAILSVPDRDTWLGRRNHALLTLAVQTGLRVAELTSLRRNDIDLSTGPHVRCLGKGRKRRSTPLTSGTVATLREWLKAHDAPPESPLFPSRHGTALSSDAVECLVRKYAAAAVSRCPSLAKRRVTPHVLRHSAAMFLREAGVDISVIALWLGHESIDSTQIYMHADLAIKQRARDRTNPLEITPNRYRLTDSLLAYLDAL</sequence>
<keyword evidence="3" id="KW-0233">DNA recombination</keyword>
<dbReference type="Gene3D" id="1.10.443.10">
    <property type="entry name" value="Intergrase catalytic core"/>
    <property type="match status" value="1"/>
</dbReference>
<dbReference type="EMBL" id="SOEY01000009">
    <property type="protein sequence ID" value="TFB75007.1"/>
    <property type="molecule type" value="Genomic_DNA"/>
</dbReference>
<dbReference type="InterPro" id="IPR044068">
    <property type="entry name" value="CB"/>
</dbReference>
<dbReference type="Pfam" id="PF00589">
    <property type="entry name" value="Phage_integrase"/>
    <property type="match status" value="1"/>
</dbReference>
<protein>
    <submittedName>
        <fullName evidence="7">Integrase</fullName>
    </submittedName>
</protein>
<dbReference type="PANTHER" id="PTHR30349">
    <property type="entry name" value="PHAGE INTEGRASE-RELATED"/>
    <property type="match status" value="1"/>
</dbReference>
<evidence type="ECO:0000313" key="7">
    <source>
        <dbReference type="EMBL" id="TFB75007.1"/>
    </source>
</evidence>
<dbReference type="Proteomes" id="UP000298173">
    <property type="component" value="Unassembled WGS sequence"/>
</dbReference>
<organism evidence="7 8">
    <name type="scientific">Cryobacterium glaciale</name>
    <dbReference type="NCBI Taxonomy" id="1259145"/>
    <lineage>
        <taxon>Bacteria</taxon>
        <taxon>Bacillati</taxon>
        <taxon>Actinomycetota</taxon>
        <taxon>Actinomycetes</taxon>
        <taxon>Micrococcales</taxon>
        <taxon>Microbacteriaceae</taxon>
        <taxon>Cryobacterium</taxon>
    </lineage>
</organism>
<dbReference type="InterPro" id="IPR010998">
    <property type="entry name" value="Integrase_recombinase_N"/>
</dbReference>
<evidence type="ECO:0000259" key="6">
    <source>
        <dbReference type="PROSITE" id="PS51900"/>
    </source>
</evidence>
<dbReference type="GO" id="GO:0006310">
    <property type="term" value="P:DNA recombination"/>
    <property type="evidence" value="ECO:0007669"/>
    <property type="project" value="UniProtKB-KW"/>
</dbReference>
<gene>
    <name evidence="7" type="ORF">E3O06_06635</name>
</gene>
<evidence type="ECO:0000256" key="1">
    <source>
        <dbReference type="ARBA" id="ARBA00022908"/>
    </source>
</evidence>
<dbReference type="InterPro" id="IPR013762">
    <property type="entry name" value="Integrase-like_cat_sf"/>
</dbReference>
<keyword evidence="8" id="KW-1185">Reference proteome</keyword>
<comment type="caution">
    <text evidence="7">The sequence shown here is derived from an EMBL/GenBank/DDBJ whole genome shotgun (WGS) entry which is preliminary data.</text>
</comment>
<evidence type="ECO:0000256" key="3">
    <source>
        <dbReference type="ARBA" id="ARBA00023172"/>
    </source>
</evidence>
<dbReference type="AlphaFoldDB" id="A0A4R8UZU0"/>
<evidence type="ECO:0000259" key="5">
    <source>
        <dbReference type="PROSITE" id="PS51898"/>
    </source>
</evidence>
<dbReference type="InterPro" id="IPR011010">
    <property type="entry name" value="DNA_brk_join_enz"/>
</dbReference>
<dbReference type="InterPro" id="IPR002104">
    <property type="entry name" value="Integrase_catalytic"/>
</dbReference>
<dbReference type="GO" id="GO:0003677">
    <property type="term" value="F:DNA binding"/>
    <property type="evidence" value="ECO:0007669"/>
    <property type="project" value="UniProtKB-UniRule"/>
</dbReference>
<dbReference type="RefSeq" id="WP_134502202.1">
    <property type="nucleotide sequence ID" value="NZ_SOEY01000009.1"/>
</dbReference>
<dbReference type="InterPro" id="IPR004107">
    <property type="entry name" value="Integrase_SAM-like_N"/>
</dbReference>
<keyword evidence="2 4" id="KW-0238">DNA-binding</keyword>
<evidence type="ECO:0000256" key="2">
    <source>
        <dbReference type="ARBA" id="ARBA00023125"/>
    </source>
</evidence>
<dbReference type="PROSITE" id="PS51900">
    <property type="entry name" value="CB"/>
    <property type="match status" value="1"/>
</dbReference>
<evidence type="ECO:0000313" key="8">
    <source>
        <dbReference type="Proteomes" id="UP000298173"/>
    </source>
</evidence>
<name>A0A4R8UZU0_9MICO</name>
<dbReference type="OrthoDB" id="9801717at2"/>
<dbReference type="SUPFAM" id="SSF56349">
    <property type="entry name" value="DNA breaking-rejoining enzymes"/>
    <property type="match status" value="1"/>
</dbReference>
<reference evidence="7 8" key="1">
    <citation type="submission" date="2019-03" db="EMBL/GenBank/DDBJ databases">
        <title>Genomics of glacier-inhabiting Cryobacterium strains.</title>
        <authorList>
            <person name="Liu Q."/>
            <person name="Xin Y.-H."/>
        </authorList>
    </citation>
    <scope>NUCLEOTIDE SEQUENCE [LARGE SCALE GENOMIC DNA]</scope>
    <source>
        <strain evidence="7 8">HLT2-23</strain>
    </source>
</reference>
<keyword evidence="1" id="KW-0229">DNA integration</keyword>
<feature type="domain" description="Core-binding (CB)" evidence="6">
    <location>
        <begin position="1"/>
        <end position="80"/>
    </location>
</feature>